<accession>A0A1W1BF83</accession>
<dbReference type="PANTHER" id="PTHR47191">
    <property type="entry name" value="OS05G0170800 PROTEIN"/>
    <property type="match status" value="1"/>
</dbReference>
<dbReference type="PANTHER" id="PTHR47191:SF2">
    <property type="entry name" value="OS05G0170800 PROTEIN"/>
    <property type="match status" value="1"/>
</dbReference>
<dbReference type="Gene3D" id="2.60.40.1470">
    <property type="entry name" value="ApaG domain"/>
    <property type="match status" value="1"/>
</dbReference>
<dbReference type="InterPro" id="IPR007474">
    <property type="entry name" value="ApaG_domain"/>
</dbReference>
<evidence type="ECO:0000313" key="2">
    <source>
        <dbReference type="EMBL" id="SFV52118.1"/>
    </source>
</evidence>
<gene>
    <name evidence="2" type="ORF">MNB_SUP05-5-618</name>
</gene>
<dbReference type="EMBL" id="FPHJ01000004">
    <property type="protein sequence ID" value="SFV52118.1"/>
    <property type="molecule type" value="Genomic_DNA"/>
</dbReference>
<sequence length="64" mass="7214">MVGSGVIGQTPHIIPKESYEYTSGVILKTDIGYMNGYYQMKNDEGDFFKAEIDTFSFIPVDKLN</sequence>
<dbReference type="AlphaFoldDB" id="A0A1W1BF83"/>
<protein>
    <recommendedName>
        <fullName evidence="1">ApaG domain-containing protein</fullName>
    </recommendedName>
</protein>
<dbReference type="PROSITE" id="PS51087">
    <property type="entry name" value="APAG"/>
    <property type="match status" value="1"/>
</dbReference>
<evidence type="ECO:0000259" key="1">
    <source>
        <dbReference type="PROSITE" id="PS51087"/>
    </source>
</evidence>
<proteinExistence type="predicted"/>
<dbReference type="SUPFAM" id="SSF110069">
    <property type="entry name" value="ApaG-like"/>
    <property type="match status" value="1"/>
</dbReference>
<reference evidence="2" key="1">
    <citation type="submission" date="2016-10" db="EMBL/GenBank/DDBJ databases">
        <authorList>
            <person name="de Groot N.N."/>
        </authorList>
    </citation>
    <scope>NUCLEOTIDE SEQUENCE</scope>
</reference>
<feature type="domain" description="ApaG" evidence="1">
    <location>
        <begin position="1"/>
        <end position="64"/>
    </location>
</feature>
<dbReference type="InterPro" id="IPR050718">
    <property type="entry name" value="ApaG-like"/>
</dbReference>
<name>A0A1W1BF83_9ZZZZ</name>
<organism evidence="2">
    <name type="scientific">hydrothermal vent metagenome</name>
    <dbReference type="NCBI Taxonomy" id="652676"/>
    <lineage>
        <taxon>unclassified sequences</taxon>
        <taxon>metagenomes</taxon>
        <taxon>ecological metagenomes</taxon>
    </lineage>
</organism>
<dbReference type="InterPro" id="IPR036767">
    <property type="entry name" value="ApaG_sf"/>
</dbReference>
<dbReference type="Pfam" id="PF04379">
    <property type="entry name" value="DUF525"/>
    <property type="match status" value="1"/>
</dbReference>